<dbReference type="EC" id="2.7.11.1" evidence="3"/>
<dbReference type="PROSITE" id="PS00916">
    <property type="entry name" value="PI3_4_KINASE_2"/>
    <property type="match status" value="1"/>
</dbReference>
<dbReference type="EMBL" id="DS985243">
    <property type="protein sequence ID" value="EDV26576.1"/>
    <property type="molecule type" value="Genomic_DNA"/>
</dbReference>
<dbReference type="eggNOG" id="KOG0890">
    <property type="taxonomic scope" value="Eukaryota"/>
</dbReference>
<dbReference type="SMART" id="SM00146">
    <property type="entry name" value="PI3Kc"/>
    <property type="match status" value="1"/>
</dbReference>
<dbReference type="PROSITE" id="PS50290">
    <property type="entry name" value="PI3_4_KINASE_3"/>
    <property type="match status" value="1"/>
</dbReference>
<keyword evidence="6" id="KW-0547">Nucleotide-binding</keyword>
<keyword evidence="5" id="KW-0808">Transferase</keyword>
<dbReference type="Pfam" id="PF02260">
    <property type="entry name" value="FATC"/>
    <property type="match status" value="1"/>
</dbReference>
<dbReference type="Pfam" id="PF02259">
    <property type="entry name" value="FAT"/>
    <property type="match status" value="1"/>
</dbReference>
<dbReference type="InterPro" id="IPR056802">
    <property type="entry name" value="ATR-like_M-HEAT"/>
</dbReference>
<dbReference type="Proteomes" id="UP000009022">
    <property type="component" value="Unassembled WGS sequence"/>
</dbReference>
<evidence type="ECO:0000256" key="4">
    <source>
        <dbReference type="ARBA" id="ARBA00022527"/>
    </source>
</evidence>
<feature type="domain" description="FAT" evidence="14">
    <location>
        <begin position="111"/>
        <end position="698"/>
    </location>
</feature>
<feature type="domain" description="PI3K/PI4K catalytic" evidence="13">
    <location>
        <begin position="804"/>
        <end position="1061"/>
    </location>
</feature>
<evidence type="ECO:0000256" key="9">
    <source>
        <dbReference type="ARBA" id="ARBA00022840"/>
    </source>
</evidence>
<evidence type="ECO:0000259" key="14">
    <source>
        <dbReference type="PROSITE" id="PS51189"/>
    </source>
</evidence>
<dbReference type="InParanoid" id="B3RSS6"/>
<dbReference type="PANTHER" id="PTHR11139:SF69">
    <property type="entry name" value="SERINE_THREONINE-PROTEIN KINASE ATR"/>
    <property type="match status" value="1"/>
</dbReference>
<dbReference type="Gene3D" id="3.30.1010.10">
    <property type="entry name" value="Phosphatidylinositol 3-kinase Catalytic Subunit, Chain A, domain 4"/>
    <property type="match status" value="1"/>
</dbReference>
<dbReference type="PROSITE" id="PS51189">
    <property type="entry name" value="FAT"/>
    <property type="match status" value="1"/>
</dbReference>
<dbReference type="Pfam" id="PF23593">
    <property type="entry name" value="HEAT_ATR"/>
    <property type="match status" value="1"/>
</dbReference>
<comment type="similarity">
    <text evidence="2">Belongs to the PI3/PI4-kinase family. ATM subfamily.</text>
</comment>
<evidence type="ECO:0000256" key="11">
    <source>
        <dbReference type="ARBA" id="ARBA00023242"/>
    </source>
</evidence>
<dbReference type="SMART" id="SM01343">
    <property type="entry name" value="FATC"/>
    <property type="match status" value="1"/>
</dbReference>
<evidence type="ECO:0000256" key="7">
    <source>
        <dbReference type="ARBA" id="ARBA00022763"/>
    </source>
</evidence>
<organism evidence="16 17">
    <name type="scientific">Trichoplax adhaerens</name>
    <name type="common">Trichoplax reptans</name>
    <dbReference type="NCBI Taxonomy" id="10228"/>
    <lineage>
        <taxon>Eukaryota</taxon>
        <taxon>Metazoa</taxon>
        <taxon>Placozoa</taxon>
        <taxon>Uniplacotomia</taxon>
        <taxon>Trichoplacea</taxon>
        <taxon>Trichoplacidae</taxon>
        <taxon>Trichoplax</taxon>
    </lineage>
</organism>
<dbReference type="STRING" id="10228.B3RSS6"/>
<keyword evidence="9" id="KW-0067">ATP-binding</keyword>
<evidence type="ECO:0000313" key="17">
    <source>
        <dbReference type="Proteomes" id="UP000009022"/>
    </source>
</evidence>
<dbReference type="InterPro" id="IPR014009">
    <property type="entry name" value="PIK_FAT"/>
</dbReference>
<dbReference type="Gene3D" id="1.25.40.10">
    <property type="entry name" value="Tetratricopeptide repeat domain"/>
    <property type="match status" value="1"/>
</dbReference>
<dbReference type="InterPro" id="IPR003152">
    <property type="entry name" value="FATC_dom"/>
</dbReference>
<reference evidence="16 17" key="1">
    <citation type="journal article" date="2008" name="Nature">
        <title>The Trichoplax genome and the nature of placozoans.</title>
        <authorList>
            <person name="Srivastava M."/>
            <person name="Begovic E."/>
            <person name="Chapman J."/>
            <person name="Putnam N.H."/>
            <person name="Hellsten U."/>
            <person name="Kawashima T."/>
            <person name="Kuo A."/>
            <person name="Mitros T."/>
            <person name="Salamov A."/>
            <person name="Carpenter M.L."/>
            <person name="Signorovitch A.Y."/>
            <person name="Moreno M.A."/>
            <person name="Kamm K."/>
            <person name="Grimwood J."/>
            <person name="Schmutz J."/>
            <person name="Shapiro H."/>
            <person name="Grigoriev I.V."/>
            <person name="Buss L.W."/>
            <person name="Schierwater B."/>
            <person name="Dellaporta S.L."/>
            <person name="Rokhsar D.S."/>
        </authorList>
    </citation>
    <scope>NUCLEOTIDE SEQUENCE [LARGE SCALE GENOMIC DNA]</scope>
    <source>
        <strain evidence="16 17">Grell-BS-1999</strain>
    </source>
</reference>
<feature type="domain" description="FATC" evidence="15">
    <location>
        <begin position="1063"/>
        <end position="1095"/>
    </location>
</feature>
<dbReference type="AlphaFoldDB" id="B3RSS6"/>
<dbReference type="Gene3D" id="1.10.1070.11">
    <property type="entry name" value="Phosphatidylinositol 3-/4-kinase, catalytic domain"/>
    <property type="match status" value="1"/>
</dbReference>
<keyword evidence="10" id="KW-0234">DNA repair</keyword>
<evidence type="ECO:0000256" key="10">
    <source>
        <dbReference type="ARBA" id="ARBA00023204"/>
    </source>
</evidence>
<evidence type="ECO:0000256" key="2">
    <source>
        <dbReference type="ARBA" id="ARBA00010769"/>
    </source>
</evidence>
<keyword evidence="4" id="KW-0723">Serine/threonine-protein kinase</keyword>
<dbReference type="InterPro" id="IPR050517">
    <property type="entry name" value="DDR_Repair_Kinase"/>
</dbReference>
<sequence>MGLFLLPHALIHALLDSSTKDVNEIRQEILTVMEDVNKESVHDASDFSQICAQAIFSALDHLTHWTFRQIRKAALAAKNKKEKDDCMESTALPVVNHEDVSNFLKSIPQDILANASYKCRANARALMHFETFARNNPDDLQRNLRFLQEIYVALDEPDGVAGVAAVSDDRNSFNKQVLEFESIGNLRDASACYECAIQLEPNELNHHKGLLQCLMGLGQLSTALAHVNGVISQQETWVSALNTYRVEASWRLANWDCLQDYLGYVELYRHYWFSLALFYLVKNEHFIASVSSDQDSNDWNVGLGRLLLNARDRNHEEFGKQLKIVRKGLMESFSASIMESGSLQQGYDSLVRLHMLHEVEDCVRLFLGISISNFRKIDEQVLLTNWNSRLQITQHSFKIREPLLNLRRVLLGFGNSSQQLKEQQGSCWLLSAKEARKAGYIQTAFSSLLNPCSFNLSGYHIEKAKLLWKQGGCSQALKCLKDAFSDKNIRINEGGMIDWGDKDGSFPSEEKVGHAKALLLVARWTEDTSHSNSHAVLKQYKNITEIRNQWELGHFYLAKYYDRFMKYVPDNKPARMLEFIPHVIKHYALSLQFGNKFIYESMPRLLTLWLDIGSKFSVNRVKSIDKTFLAVLSDVNKIISDSIEKLPPYKFFTAFSQLISRICHPNASIFDILEKIIAKLMVEYPQQSIWLMAAVSKSSYSVRRSRCHEIFAKAKSNCAELEKFINDATCLFDRLLDVCNMPVSRNCTTISLSENCRSLVRLTNDPSFSAIICPLQSSMTAILSSKIDSQTGPFPDNLPTIVRFKDKIDVLMSLQKPKKIVIRGSDGKEYMMMCKPKDDLRKDSRLMEFNSLINKAVVPLNEECGILEWVNNTAGLRHILLQLYKEKGILCTGRELKNLDANADKYGYQSRLAYARTVAVMSVVGYVLGLGDRHGENILFDSTSGDAVHVDFSCLFNKGKTFDCPEVVPFRLTHNMIDAMGPTGYEGIYRRACEVTMRVMRNQCDPLMTVLKTFVHDPLVEWGKIRRNDSNRDHAEITNELALKIVKDVEDRLKGNTSKSKGPALSVEGQVHELVKEATDVNNLSQMYIGWAAYM</sequence>
<dbReference type="OrthoDB" id="381190at2759"/>
<protein>
    <recommendedName>
        <fullName evidence="12">Serine/threonine-protein kinase ATR</fullName>
        <ecNumber evidence="3">2.7.11.1</ecNumber>
    </recommendedName>
</protein>
<dbReference type="InterPro" id="IPR011990">
    <property type="entry name" value="TPR-like_helical_dom_sf"/>
</dbReference>
<dbReference type="InterPro" id="IPR057564">
    <property type="entry name" value="HEAT_ATR"/>
</dbReference>
<dbReference type="GO" id="GO:0004674">
    <property type="term" value="F:protein serine/threonine kinase activity"/>
    <property type="evidence" value="ECO:0007669"/>
    <property type="project" value="UniProtKB-KW"/>
</dbReference>
<evidence type="ECO:0000256" key="5">
    <source>
        <dbReference type="ARBA" id="ARBA00022679"/>
    </source>
</evidence>
<comment type="subcellular location">
    <subcellularLocation>
        <location evidence="1">Nucleus</location>
    </subcellularLocation>
</comment>
<keyword evidence="11" id="KW-0539">Nucleus</keyword>
<dbReference type="GeneID" id="6751785"/>
<evidence type="ECO:0000256" key="8">
    <source>
        <dbReference type="ARBA" id="ARBA00022777"/>
    </source>
</evidence>
<evidence type="ECO:0000256" key="6">
    <source>
        <dbReference type="ARBA" id="ARBA00022741"/>
    </source>
</evidence>
<evidence type="ECO:0000259" key="13">
    <source>
        <dbReference type="PROSITE" id="PS50290"/>
    </source>
</evidence>
<dbReference type="HOGENOM" id="CLU_000178_3_0_1"/>
<keyword evidence="17" id="KW-1185">Reference proteome</keyword>
<dbReference type="InterPro" id="IPR000403">
    <property type="entry name" value="PI3/4_kinase_cat_dom"/>
</dbReference>
<gene>
    <name evidence="16" type="ORF">TRIADDRAFT_54713</name>
</gene>
<dbReference type="SUPFAM" id="SSF48452">
    <property type="entry name" value="TPR-like"/>
    <property type="match status" value="1"/>
</dbReference>
<dbReference type="PANTHER" id="PTHR11139">
    <property type="entry name" value="ATAXIA TELANGIECTASIA MUTATED ATM -RELATED"/>
    <property type="match status" value="1"/>
</dbReference>
<dbReference type="RefSeq" id="XP_002110572.1">
    <property type="nucleotide sequence ID" value="XM_002110536.1"/>
</dbReference>
<keyword evidence="8" id="KW-0418">Kinase</keyword>
<dbReference type="Pfam" id="PF25030">
    <property type="entry name" value="M-HEAT_ATR"/>
    <property type="match status" value="1"/>
</dbReference>
<evidence type="ECO:0000259" key="15">
    <source>
        <dbReference type="PROSITE" id="PS51190"/>
    </source>
</evidence>
<dbReference type="InterPro" id="IPR036940">
    <property type="entry name" value="PI3/4_kinase_cat_sf"/>
</dbReference>
<dbReference type="PhylomeDB" id="B3RSS6"/>
<dbReference type="InterPro" id="IPR011009">
    <property type="entry name" value="Kinase-like_dom_sf"/>
</dbReference>
<dbReference type="PROSITE" id="PS51190">
    <property type="entry name" value="FATC"/>
    <property type="match status" value="1"/>
</dbReference>
<keyword evidence="7" id="KW-0227">DNA damage</keyword>
<dbReference type="GO" id="GO:0006281">
    <property type="term" value="P:DNA repair"/>
    <property type="evidence" value="ECO:0007669"/>
    <property type="project" value="UniProtKB-KW"/>
</dbReference>
<dbReference type="CDD" id="cd00892">
    <property type="entry name" value="PIKKc_ATR"/>
    <property type="match status" value="1"/>
</dbReference>
<dbReference type="SUPFAM" id="SSF56112">
    <property type="entry name" value="Protein kinase-like (PK-like)"/>
    <property type="match status" value="1"/>
</dbReference>
<name>B3RSS6_TRIAD</name>
<proteinExistence type="inferred from homology"/>
<evidence type="ECO:0000313" key="16">
    <source>
        <dbReference type="EMBL" id="EDV26576.1"/>
    </source>
</evidence>
<dbReference type="InterPro" id="IPR003151">
    <property type="entry name" value="PIK-rel_kinase_FAT"/>
</dbReference>
<dbReference type="InterPro" id="IPR018936">
    <property type="entry name" value="PI3/4_kinase_CS"/>
</dbReference>
<dbReference type="Pfam" id="PF00454">
    <property type="entry name" value="PI3_PI4_kinase"/>
    <property type="match status" value="1"/>
</dbReference>
<dbReference type="GO" id="GO:0005524">
    <property type="term" value="F:ATP binding"/>
    <property type="evidence" value="ECO:0007669"/>
    <property type="project" value="UniProtKB-KW"/>
</dbReference>
<evidence type="ECO:0000256" key="3">
    <source>
        <dbReference type="ARBA" id="ARBA00012513"/>
    </source>
</evidence>
<dbReference type="CTD" id="6751785"/>
<evidence type="ECO:0000256" key="12">
    <source>
        <dbReference type="ARBA" id="ARBA00024420"/>
    </source>
</evidence>
<dbReference type="KEGG" id="tad:TRIADDRAFT_54713"/>
<dbReference type="OMA" id="DEQKYER"/>
<dbReference type="GO" id="GO:0005634">
    <property type="term" value="C:nucleus"/>
    <property type="evidence" value="ECO:0007669"/>
    <property type="project" value="UniProtKB-SubCell"/>
</dbReference>
<evidence type="ECO:0000256" key="1">
    <source>
        <dbReference type="ARBA" id="ARBA00004123"/>
    </source>
</evidence>
<accession>B3RSS6</accession>